<keyword evidence="1" id="KW-0812">Transmembrane</keyword>
<sequence length="98" mass="11306">MLYSVVLTLICASTFFLGLRGLAPASKNLDGIRETVESSFSSPLLASSWIWFLFLLSFLLLPFFWGLTFLLKTDWNVVVIIAGLFWVYFWSRTLILFR</sequence>
<dbReference type="AlphaFoldDB" id="A0A2M9ZDP0"/>
<dbReference type="RefSeq" id="WP_100757191.1">
    <property type="nucleotide sequence ID" value="NZ_NPDT01000001.1"/>
</dbReference>
<dbReference type="EMBL" id="NPDT01000001">
    <property type="protein sequence ID" value="PJZ66551.1"/>
    <property type="molecule type" value="Genomic_DNA"/>
</dbReference>
<dbReference type="NCBIfam" id="NF047665">
    <property type="entry name" value="LIC10362_fam"/>
    <property type="match status" value="1"/>
</dbReference>
<gene>
    <name evidence="2" type="ORF">CH371_00070</name>
</gene>
<dbReference type="Proteomes" id="UP000231912">
    <property type="component" value="Unassembled WGS sequence"/>
</dbReference>
<evidence type="ECO:0000313" key="2">
    <source>
        <dbReference type="EMBL" id="PJZ66551.1"/>
    </source>
</evidence>
<name>A0A2M9ZDP0_9LEPT</name>
<keyword evidence="1" id="KW-0472">Membrane</keyword>
<evidence type="ECO:0000256" key="1">
    <source>
        <dbReference type="SAM" id="Phobius"/>
    </source>
</evidence>
<evidence type="ECO:0000313" key="3">
    <source>
        <dbReference type="Proteomes" id="UP000231912"/>
    </source>
</evidence>
<reference evidence="2 3" key="1">
    <citation type="submission" date="2017-07" db="EMBL/GenBank/DDBJ databases">
        <title>Leptospira spp. isolated from tropical soils.</title>
        <authorList>
            <person name="Thibeaux R."/>
            <person name="Iraola G."/>
            <person name="Ferres I."/>
            <person name="Bierque E."/>
            <person name="Girault D."/>
            <person name="Soupe-Gilbert M.-E."/>
            <person name="Picardeau M."/>
            <person name="Goarant C."/>
        </authorList>
    </citation>
    <scope>NUCLEOTIDE SEQUENCE [LARGE SCALE GENOMIC DNA]</scope>
    <source>
        <strain evidence="2 3">FH2-C-A2</strain>
    </source>
</reference>
<comment type="caution">
    <text evidence="2">The sequence shown here is derived from an EMBL/GenBank/DDBJ whole genome shotgun (WGS) entry which is preliminary data.</text>
</comment>
<organism evidence="2 3">
    <name type="scientific">Leptospira wolffii</name>
    <dbReference type="NCBI Taxonomy" id="409998"/>
    <lineage>
        <taxon>Bacteria</taxon>
        <taxon>Pseudomonadati</taxon>
        <taxon>Spirochaetota</taxon>
        <taxon>Spirochaetia</taxon>
        <taxon>Leptospirales</taxon>
        <taxon>Leptospiraceae</taxon>
        <taxon>Leptospira</taxon>
    </lineage>
</organism>
<feature type="transmembrane region" description="Helical" evidence="1">
    <location>
        <begin position="49"/>
        <end position="70"/>
    </location>
</feature>
<protein>
    <submittedName>
        <fullName evidence="2">Uncharacterized protein</fullName>
    </submittedName>
</protein>
<proteinExistence type="predicted"/>
<accession>A0A2M9ZDP0</accession>
<keyword evidence="1" id="KW-1133">Transmembrane helix</keyword>
<feature type="transmembrane region" description="Helical" evidence="1">
    <location>
        <begin position="77"/>
        <end position="97"/>
    </location>
</feature>